<organism evidence="3">
    <name type="scientific">viral metagenome</name>
    <dbReference type="NCBI Taxonomy" id="1070528"/>
    <lineage>
        <taxon>unclassified sequences</taxon>
        <taxon>metagenomes</taxon>
        <taxon>organismal metagenomes</taxon>
    </lineage>
</organism>
<proteinExistence type="predicted"/>
<feature type="transmembrane region" description="Helical" evidence="2">
    <location>
        <begin position="102"/>
        <end position="121"/>
    </location>
</feature>
<evidence type="ECO:0000313" key="3">
    <source>
        <dbReference type="EMBL" id="QHT36438.1"/>
    </source>
</evidence>
<feature type="region of interest" description="Disordered" evidence="1">
    <location>
        <begin position="1"/>
        <end position="76"/>
    </location>
</feature>
<keyword evidence="2" id="KW-0812">Transmembrane</keyword>
<dbReference type="EMBL" id="MN738742">
    <property type="protein sequence ID" value="QHT36438.1"/>
    <property type="molecule type" value="Genomic_DNA"/>
</dbReference>
<keyword evidence="2" id="KW-0472">Membrane</keyword>
<keyword evidence="2" id="KW-1133">Transmembrane helix</keyword>
<accession>A0A6C0F4E5</accession>
<reference evidence="3" key="1">
    <citation type="journal article" date="2020" name="Nature">
        <title>Giant virus diversity and host interactions through global metagenomics.</title>
        <authorList>
            <person name="Schulz F."/>
            <person name="Roux S."/>
            <person name="Paez-Espino D."/>
            <person name="Jungbluth S."/>
            <person name="Walsh D.A."/>
            <person name="Denef V.J."/>
            <person name="McMahon K.D."/>
            <person name="Konstantinidis K.T."/>
            <person name="Eloe-Fadrosh E.A."/>
            <person name="Kyrpides N.C."/>
            <person name="Woyke T."/>
        </authorList>
    </citation>
    <scope>NUCLEOTIDE SEQUENCE</scope>
    <source>
        <strain evidence="3">GVMAG-S-ERX555931-87</strain>
    </source>
</reference>
<dbReference type="AlphaFoldDB" id="A0A6C0F4E5"/>
<evidence type="ECO:0000256" key="2">
    <source>
        <dbReference type="SAM" id="Phobius"/>
    </source>
</evidence>
<feature type="compositionally biased region" description="Basic residues" evidence="1">
    <location>
        <begin position="1"/>
        <end position="50"/>
    </location>
</feature>
<name>A0A6C0F4E5_9ZZZZ</name>
<sequence>MERRRTRRRRSMARSNRRSKRRSKSKRRSDKRSRGRSGRVRGRGRRRGRRREGGGKSRIHTRSPSPSRGHWTEDHVPSYDDMMAKTDKYYKQHKSKGDSQKTYITVILMVFIAMIYITGIFDHGKTINDYITINEDGLDIAEKLGVGLIEYDSRIHQILDGAHSTPWKFLREQEIIKSPLIGDSVTSYNLRLNDNLQIDDINPYFTDIHDREPNFQTHKFGETKMERDHIADILPARRDLIGYYGTREYVKQIRKDWRPKHKLQMSETPQGDINILLEKFMPKILSMAGIGIPEYIQFSGISTNAPRTLPPRPTLHQDIDALAEFGSASADHDYRIMLFDRDEDYDTTWTEVATEVDGNKANRFIKSSFAKYDLAKFIDFDVNKSEYIALIFDNNKVFHRTPPTTFWNWVTGNMPGKERRIVQFRISWDDYDQLDYEGEFNEKRFQEIMSGGGYRIV</sequence>
<evidence type="ECO:0000256" key="1">
    <source>
        <dbReference type="SAM" id="MobiDB-lite"/>
    </source>
</evidence>
<protein>
    <submittedName>
        <fullName evidence="3">Uncharacterized protein</fullName>
    </submittedName>
</protein>